<dbReference type="NCBIfam" id="TIGR00608">
    <property type="entry name" value="radc"/>
    <property type="match status" value="1"/>
</dbReference>
<dbReference type="Pfam" id="PF04002">
    <property type="entry name" value="RadC"/>
    <property type="match status" value="1"/>
</dbReference>
<dbReference type="InterPro" id="IPR010994">
    <property type="entry name" value="RuvA_2-like"/>
</dbReference>
<gene>
    <name evidence="9" type="ORF">SAMN02745911_0512</name>
</gene>
<dbReference type="InterPro" id="IPR046778">
    <property type="entry name" value="UPF0758_N"/>
</dbReference>
<evidence type="ECO:0000256" key="5">
    <source>
        <dbReference type="ARBA" id="ARBA00023049"/>
    </source>
</evidence>
<keyword evidence="5" id="KW-0482">Metalloprotease</keyword>
<keyword evidence="3" id="KW-0378">Hydrolase</keyword>
<dbReference type="RefSeq" id="WP_082646746.1">
    <property type="nucleotide sequence ID" value="NZ_FQZC01000001.1"/>
</dbReference>
<feature type="region of interest" description="Disordered" evidence="7">
    <location>
        <begin position="1"/>
        <end position="29"/>
    </location>
</feature>
<dbReference type="CDD" id="cd08071">
    <property type="entry name" value="MPN_DUF2466"/>
    <property type="match status" value="1"/>
</dbReference>
<dbReference type="InterPro" id="IPR020891">
    <property type="entry name" value="UPF0758_CS"/>
</dbReference>
<dbReference type="PANTHER" id="PTHR30471">
    <property type="entry name" value="DNA REPAIR PROTEIN RADC"/>
    <property type="match status" value="1"/>
</dbReference>
<dbReference type="SUPFAM" id="SSF102712">
    <property type="entry name" value="JAB1/MPN domain"/>
    <property type="match status" value="1"/>
</dbReference>
<evidence type="ECO:0000256" key="6">
    <source>
        <dbReference type="RuleBase" id="RU003797"/>
    </source>
</evidence>
<keyword evidence="2" id="KW-0479">Metal-binding</keyword>
<keyword evidence="4" id="KW-0862">Zinc</keyword>
<evidence type="ECO:0000256" key="1">
    <source>
        <dbReference type="ARBA" id="ARBA00022670"/>
    </source>
</evidence>
<evidence type="ECO:0000313" key="9">
    <source>
        <dbReference type="EMBL" id="SHI55995.1"/>
    </source>
</evidence>
<dbReference type="PROSITE" id="PS50249">
    <property type="entry name" value="MPN"/>
    <property type="match status" value="1"/>
</dbReference>
<proteinExistence type="inferred from homology"/>
<accession>A0ABY1I6B7</accession>
<feature type="domain" description="MPN" evidence="8">
    <location>
        <begin position="137"/>
        <end position="259"/>
    </location>
</feature>
<evidence type="ECO:0000313" key="10">
    <source>
        <dbReference type="Proteomes" id="UP000184290"/>
    </source>
</evidence>
<keyword evidence="10" id="KW-1185">Reference proteome</keyword>
<sequence>MVKRGRRGLGEAAGFGLARHGGPTPHEAIPVPALPDTPHYAGHRDRLRERFEAAGADALPDYELLELVLFRSIPRRDVKPLAKALIRRFGSIADIAGASVSRLMEVDGIGHATALDLRIIAAFSGRAMKADVARRDVLSSIASVVDYLGASMGQLGREQFRILFLDNRNGLIADEVQHEGTVDYTPVTPREIMRRALELDAVSIVLCHNHPSGDVTPSLADIDMTRQIIGMATPLGIRVHDHIIVGRGKSLSMRTERYID</sequence>
<keyword evidence="1" id="KW-0645">Protease</keyword>
<name>A0ABY1I6B7_9HYPH</name>
<dbReference type="PANTHER" id="PTHR30471:SF3">
    <property type="entry name" value="UPF0758 PROTEIN YEES-RELATED"/>
    <property type="match status" value="1"/>
</dbReference>
<comment type="similarity">
    <text evidence="6">Belongs to the UPF0758 family.</text>
</comment>
<dbReference type="NCBIfam" id="NF000642">
    <property type="entry name" value="PRK00024.1"/>
    <property type="match status" value="1"/>
</dbReference>
<dbReference type="InterPro" id="IPR037518">
    <property type="entry name" value="MPN"/>
</dbReference>
<dbReference type="InterPro" id="IPR001405">
    <property type="entry name" value="UPF0758"/>
</dbReference>
<dbReference type="Proteomes" id="UP000184290">
    <property type="component" value="Unassembled WGS sequence"/>
</dbReference>
<dbReference type="PROSITE" id="PS01302">
    <property type="entry name" value="UPF0758"/>
    <property type="match status" value="1"/>
</dbReference>
<organism evidence="9 10">
    <name type="scientific">Aureimonas altamirensis DSM 21988</name>
    <dbReference type="NCBI Taxonomy" id="1121026"/>
    <lineage>
        <taxon>Bacteria</taxon>
        <taxon>Pseudomonadati</taxon>
        <taxon>Pseudomonadota</taxon>
        <taxon>Alphaproteobacteria</taxon>
        <taxon>Hyphomicrobiales</taxon>
        <taxon>Aurantimonadaceae</taxon>
        <taxon>Aureimonas</taxon>
    </lineage>
</organism>
<protein>
    <submittedName>
        <fullName evidence="9">DNA repair protein RadC</fullName>
    </submittedName>
</protein>
<dbReference type="EMBL" id="FQZC01000001">
    <property type="protein sequence ID" value="SHI55995.1"/>
    <property type="molecule type" value="Genomic_DNA"/>
</dbReference>
<comment type="caution">
    <text evidence="9">The sequence shown here is derived from an EMBL/GenBank/DDBJ whole genome shotgun (WGS) entry which is preliminary data.</text>
</comment>
<evidence type="ECO:0000256" key="2">
    <source>
        <dbReference type="ARBA" id="ARBA00022723"/>
    </source>
</evidence>
<evidence type="ECO:0000259" key="8">
    <source>
        <dbReference type="PROSITE" id="PS50249"/>
    </source>
</evidence>
<dbReference type="SUPFAM" id="SSF47781">
    <property type="entry name" value="RuvA domain 2-like"/>
    <property type="match status" value="1"/>
</dbReference>
<evidence type="ECO:0000256" key="3">
    <source>
        <dbReference type="ARBA" id="ARBA00022801"/>
    </source>
</evidence>
<dbReference type="Gene3D" id="3.40.140.10">
    <property type="entry name" value="Cytidine Deaminase, domain 2"/>
    <property type="match status" value="1"/>
</dbReference>
<evidence type="ECO:0000256" key="7">
    <source>
        <dbReference type="SAM" id="MobiDB-lite"/>
    </source>
</evidence>
<dbReference type="InterPro" id="IPR025657">
    <property type="entry name" value="RadC_JAB"/>
</dbReference>
<evidence type="ECO:0000256" key="4">
    <source>
        <dbReference type="ARBA" id="ARBA00022833"/>
    </source>
</evidence>
<dbReference type="Gene3D" id="1.10.150.20">
    <property type="entry name" value="5' to 3' exonuclease, C-terminal subdomain"/>
    <property type="match status" value="1"/>
</dbReference>
<reference evidence="9 10" key="1">
    <citation type="submission" date="2016-11" db="EMBL/GenBank/DDBJ databases">
        <authorList>
            <person name="Varghese N."/>
            <person name="Submissions S."/>
        </authorList>
    </citation>
    <scope>NUCLEOTIDE SEQUENCE [LARGE SCALE GENOMIC DNA]</scope>
    <source>
        <strain evidence="9 10">DSM 21988</strain>
    </source>
</reference>
<dbReference type="Pfam" id="PF20582">
    <property type="entry name" value="UPF0758_N"/>
    <property type="match status" value="1"/>
</dbReference>